<dbReference type="Proteomes" id="UP000319257">
    <property type="component" value="Unassembled WGS sequence"/>
</dbReference>
<feature type="region of interest" description="Disordered" evidence="2">
    <location>
        <begin position="630"/>
        <end position="654"/>
    </location>
</feature>
<feature type="compositionally biased region" description="Polar residues" evidence="2">
    <location>
        <begin position="645"/>
        <end position="654"/>
    </location>
</feature>
<comment type="caution">
    <text evidence="3">The sequence shown here is derived from an EMBL/GenBank/DDBJ whole genome shotgun (WGS) entry which is preliminary data.</text>
</comment>
<dbReference type="EMBL" id="SKBQ01000036">
    <property type="protein sequence ID" value="TPX13213.1"/>
    <property type="molecule type" value="Genomic_DNA"/>
</dbReference>
<dbReference type="AlphaFoldDB" id="A0A507AZY2"/>
<dbReference type="RefSeq" id="XP_030994924.1">
    <property type="nucleotide sequence ID" value="XM_031141043.1"/>
</dbReference>
<reference evidence="3 4" key="1">
    <citation type="submission" date="2019-06" db="EMBL/GenBank/DDBJ databases">
        <title>Draft genome sequence of the filamentous fungus Phialemoniopsis curvata isolated from diesel fuel.</title>
        <authorList>
            <person name="Varaljay V.A."/>
            <person name="Lyon W.J."/>
            <person name="Crouch A.L."/>
            <person name="Drake C.E."/>
            <person name="Hollomon J.M."/>
            <person name="Nadeau L.J."/>
            <person name="Nunn H.S."/>
            <person name="Stevenson B.S."/>
            <person name="Bojanowski C.L."/>
            <person name="Crookes-Goodson W.J."/>
        </authorList>
    </citation>
    <scope>NUCLEOTIDE SEQUENCE [LARGE SCALE GENOMIC DNA]</scope>
    <source>
        <strain evidence="3 4">D216</strain>
    </source>
</reference>
<feature type="coiled-coil region" evidence="1">
    <location>
        <begin position="552"/>
        <end position="586"/>
    </location>
</feature>
<organism evidence="3 4">
    <name type="scientific">Thyridium curvatum</name>
    <dbReference type="NCBI Taxonomy" id="1093900"/>
    <lineage>
        <taxon>Eukaryota</taxon>
        <taxon>Fungi</taxon>
        <taxon>Dikarya</taxon>
        <taxon>Ascomycota</taxon>
        <taxon>Pezizomycotina</taxon>
        <taxon>Sordariomycetes</taxon>
        <taxon>Sordariomycetidae</taxon>
        <taxon>Thyridiales</taxon>
        <taxon>Thyridiaceae</taxon>
        <taxon>Thyridium</taxon>
    </lineage>
</organism>
<feature type="compositionally biased region" description="Low complexity" evidence="2">
    <location>
        <begin position="68"/>
        <end position="83"/>
    </location>
</feature>
<dbReference type="OrthoDB" id="5245616at2759"/>
<dbReference type="STRING" id="1093900.A0A507AZY2"/>
<feature type="compositionally biased region" description="Basic and acidic residues" evidence="2">
    <location>
        <begin position="39"/>
        <end position="58"/>
    </location>
</feature>
<feature type="coiled-coil region" evidence="1">
    <location>
        <begin position="468"/>
        <end position="495"/>
    </location>
</feature>
<gene>
    <name evidence="3" type="ORF">E0L32_006413</name>
</gene>
<keyword evidence="4" id="KW-1185">Reference proteome</keyword>
<evidence type="ECO:0000256" key="1">
    <source>
        <dbReference type="SAM" id="Coils"/>
    </source>
</evidence>
<feature type="region of interest" description="Disordered" evidence="2">
    <location>
        <begin position="1"/>
        <end position="87"/>
    </location>
</feature>
<evidence type="ECO:0000313" key="4">
    <source>
        <dbReference type="Proteomes" id="UP000319257"/>
    </source>
</evidence>
<accession>A0A507AZY2</accession>
<evidence type="ECO:0000313" key="3">
    <source>
        <dbReference type="EMBL" id="TPX13213.1"/>
    </source>
</evidence>
<sequence length="654" mass="72806">MSYGERYDLYDRRRSSDVYSRRDFAPHRDGKGAAQRPRNASDQRPRDQLDGGSHDRPRPNLPPKSKSHGTSSASSSPGPSRASVSEHELSPMYKPIVDILWKAMGFLDKFIRAKQDRAHIKSIVKKKKAELDRARQTEFASVSEMCAKSLATAQENLTQVEIHIKSYEQELTKLFESLARRVTQQDDSSYAPTCKEPGEIGPPSPLDVGLQKLDAQMKAHKIDISSLKNLKTDFEAHKVDISTLKTDIEHLKSKDLDTEAAGHVSGAEEKGPGATEEISTLKAELESVQKENVAKSATIDQLMETVNKLVGEVKQQGEQLQALRSATDKHETRLDEVDTTLHSHDELISEVDVDNLKSTADFFAFEKPTLEASIKAQQVALDTAKRLASEANSKAEKLHHAQDSIIQTFGGFVDVLRQRTTSLEEDMETVKSMAQNPPVTTSPAADAISLEQIQAQVDRTGGRIDQQRADLDACLEALKKEVEDLRASHNKEDARLGSEVEKAIKPLRQHFDARCDSIGLMVETLDMRVNNMTTKELFQHIAGHMEQLYPDQRQIQVSLAQAISKLEELESKLETASRDLASSRDEVSLLRESNHSLYRLVKQNGDEMIKTGRKYESTAKEALKKRKLEHINGIDRANGHGGRSPSASVSISPN</sequence>
<keyword evidence="1" id="KW-0175">Coiled coil</keyword>
<evidence type="ECO:0000256" key="2">
    <source>
        <dbReference type="SAM" id="MobiDB-lite"/>
    </source>
</evidence>
<proteinExistence type="predicted"/>
<dbReference type="InParanoid" id="A0A507AZY2"/>
<feature type="compositionally biased region" description="Basic and acidic residues" evidence="2">
    <location>
        <begin position="1"/>
        <end position="31"/>
    </location>
</feature>
<protein>
    <submittedName>
        <fullName evidence="3">Uncharacterized protein</fullName>
    </submittedName>
</protein>
<name>A0A507AZY2_9PEZI</name>
<dbReference type="GeneID" id="41973860"/>